<dbReference type="GO" id="GO:0046872">
    <property type="term" value="F:metal ion binding"/>
    <property type="evidence" value="ECO:0007669"/>
    <property type="project" value="UniProtKB-KW"/>
</dbReference>
<dbReference type="NCBIfam" id="TIGR00768">
    <property type="entry name" value="rimK_fam"/>
    <property type="match status" value="1"/>
</dbReference>
<evidence type="ECO:0000256" key="7">
    <source>
        <dbReference type="ARBA" id="ARBA00022840"/>
    </source>
</evidence>
<dbReference type="Gene3D" id="3.30.470.20">
    <property type="entry name" value="ATP-grasp fold, B domain"/>
    <property type="match status" value="1"/>
</dbReference>
<evidence type="ECO:0000313" key="13">
    <source>
        <dbReference type="Proteomes" id="UP000034320"/>
    </source>
</evidence>
<evidence type="ECO:0000256" key="9">
    <source>
        <dbReference type="ARBA" id="ARBA00029440"/>
    </source>
</evidence>
<dbReference type="Gene3D" id="3.40.50.20">
    <property type="match status" value="1"/>
</dbReference>
<dbReference type="GO" id="GO:0043774">
    <property type="term" value="F:coenzyme F420-2 alpha-glutamyl ligase activity"/>
    <property type="evidence" value="ECO:0007669"/>
    <property type="project" value="TreeGrafter"/>
</dbReference>
<keyword evidence="3" id="KW-0436">Ligase</keyword>
<dbReference type="SUPFAM" id="SSF52440">
    <property type="entry name" value="PreATP-grasp domain"/>
    <property type="match status" value="1"/>
</dbReference>
<dbReference type="InterPro" id="IPR013815">
    <property type="entry name" value="ATP_grasp_subdomain_1"/>
</dbReference>
<dbReference type="GO" id="GO:0009085">
    <property type="term" value="P:lysine biosynthetic process"/>
    <property type="evidence" value="ECO:0007669"/>
    <property type="project" value="InterPro"/>
</dbReference>
<evidence type="ECO:0000256" key="6">
    <source>
        <dbReference type="ARBA" id="ARBA00022741"/>
    </source>
</evidence>
<comment type="cofactor">
    <cofactor evidence="1">
        <name>Mg(2+)</name>
        <dbReference type="ChEBI" id="CHEBI:18420"/>
    </cofactor>
</comment>
<dbReference type="PROSITE" id="PS50975">
    <property type="entry name" value="ATP_GRASP"/>
    <property type="match status" value="1"/>
</dbReference>
<keyword evidence="6 10" id="KW-0547">Nucleotide-binding</keyword>
<comment type="caution">
    <text evidence="12">The sequence shown here is derived from an EMBL/GenBank/DDBJ whole genome shotgun (WGS) entry which is preliminary data.</text>
</comment>
<dbReference type="NCBIfam" id="TIGR02144">
    <property type="entry name" value="LysX_arch"/>
    <property type="match status" value="1"/>
</dbReference>
<proteinExistence type="inferred from homology"/>
<dbReference type="InterPro" id="IPR004666">
    <property type="entry name" value="Rp_bS6_RimK/Lys_biosynth_LsyX"/>
</dbReference>
<feature type="domain" description="ATP-grasp" evidence="11">
    <location>
        <begin position="97"/>
        <end position="281"/>
    </location>
</feature>
<name>A0A0G0ZBW3_9BACT</name>
<dbReference type="Proteomes" id="UP000034320">
    <property type="component" value="Unassembled WGS sequence"/>
</dbReference>
<comment type="similarity">
    <text evidence="2">Belongs to the RimK family. LysX subfamily.</text>
</comment>
<dbReference type="InterPro" id="IPR011870">
    <property type="entry name" value="LysX_arch"/>
</dbReference>
<keyword evidence="4" id="KW-0028">Amino-acid biosynthesis</keyword>
<dbReference type="InterPro" id="IPR054562">
    <property type="entry name" value="LysX/ArgX_preATP_grasp"/>
</dbReference>
<evidence type="ECO:0000256" key="1">
    <source>
        <dbReference type="ARBA" id="ARBA00001946"/>
    </source>
</evidence>
<dbReference type="EMBL" id="LCDD01000021">
    <property type="protein sequence ID" value="KKS46177.1"/>
    <property type="molecule type" value="Genomic_DNA"/>
</dbReference>
<dbReference type="Pfam" id="PF08443">
    <property type="entry name" value="RimK"/>
    <property type="match status" value="1"/>
</dbReference>
<organism evidence="12 13">
    <name type="scientific">Candidatus Gottesmanbacteria bacterium GW2011_GWA2_42_18</name>
    <dbReference type="NCBI Taxonomy" id="1618442"/>
    <lineage>
        <taxon>Bacteria</taxon>
        <taxon>Candidatus Gottesmaniibacteriota</taxon>
    </lineage>
</organism>
<evidence type="ECO:0000259" key="11">
    <source>
        <dbReference type="PROSITE" id="PS50975"/>
    </source>
</evidence>
<dbReference type="GO" id="GO:0005737">
    <property type="term" value="C:cytoplasm"/>
    <property type="evidence" value="ECO:0007669"/>
    <property type="project" value="TreeGrafter"/>
</dbReference>
<protein>
    <submittedName>
        <fullName evidence="12">Lysine biosynthesis enzyme LysX</fullName>
    </submittedName>
</protein>
<dbReference type="PATRIC" id="fig|1618442.3.peg.903"/>
<evidence type="ECO:0000256" key="4">
    <source>
        <dbReference type="ARBA" id="ARBA00022605"/>
    </source>
</evidence>
<dbReference type="InterPro" id="IPR013651">
    <property type="entry name" value="ATP-grasp_RimK-type"/>
</dbReference>
<evidence type="ECO:0000256" key="10">
    <source>
        <dbReference type="PROSITE-ProRule" id="PRU00409"/>
    </source>
</evidence>
<evidence type="ECO:0000256" key="8">
    <source>
        <dbReference type="ARBA" id="ARBA00022842"/>
    </source>
</evidence>
<comment type="pathway">
    <text evidence="9">Amino-acid biosynthesis.</text>
</comment>
<reference evidence="12 13" key="1">
    <citation type="journal article" date="2015" name="Nature">
        <title>rRNA introns, odd ribosomes, and small enigmatic genomes across a large radiation of phyla.</title>
        <authorList>
            <person name="Brown C.T."/>
            <person name="Hug L.A."/>
            <person name="Thomas B.C."/>
            <person name="Sharon I."/>
            <person name="Castelle C.J."/>
            <person name="Singh A."/>
            <person name="Wilkins M.J."/>
            <person name="Williams K.H."/>
            <person name="Banfield J.F."/>
        </authorList>
    </citation>
    <scope>NUCLEOTIDE SEQUENCE [LARGE SCALE GENOMIC DNA]</scope>
</reference>
<keyword evidence="5" id="KW-0479">Metal-binding</keyword>
<dbReference type="SUPFAM" id="SSF56059">
    <property type="entry name" value="Glutathione synthetase ATP-binding domain-like"/>
    <property type="match status" value="1"/>
</dbReference>
<evidence type="ECO:0000256" key="3">
    <source>
        <dbReference type="ARBA" id="ARBA00022598"/>
    </source>
</evidence>
<dbReference type="PANTHER" id="PTHR21621:SF2">
    <property type="entry name" value="COENZYME GAMMA-F420-2:ALPHA-L-GLUTAMATE LIGASE"/>
    <property type="match status" value="1"/>
</dbReference>
<keyword evidence="7 10" id="KW-0067">ATP-binding</keyword>
<dbReference type="InterPro" id="IPR016185">
    <property type="entry name" value="PreATP-grasp_dom_sf"/>
</dbReference>
<sequence length="287" mass="31936">MGSNTKFKIGLLHSTIREDEKLIIREAKKKDIPLSVIDVRYQVFNPDKWDNNIDVILDRCLSTSVGFQATLFFERIGIPVVNSSRVVQNCDNKFLTSLLLHEHKIPTVPFALVFTESQAKEAVKELGGYPIVIKPVSGSWGRLLAKVNDDDALEGIIEQKQVLGSPIQKVFYIQRYVKKPGRDIRVVVIDNIAICAIYRETSHWITNTARGAEAKNCTINTKISDICSKTSKAIGGGILGVDIFETDAGLLVNEVNHTMEYKNVQRVTGVNIAAEILKFCQGVSKYG</sequence>
<dbReference type="Gene3D" id="3.30.1490.20">
    <property type="entry name" value="ATP-grasp fold, A domain"/>
    <property type="match status" value="1"/>
</dbReference>
<keyword evidence="8" id="KW-0460">Magnesium</keyword>
<evidence type="ECO:0000256" key="2">
    <source>
        <dbReference type="ARBA" id="ARBA00006239"/>
    </source>
</evidence>
<dbReference type="FunFam" id="3.30.470.20:FF:000058">
    <property type="entry name" value="Alpha-aminoadipate--LysW ligase LysX protein"/>
    <property type="match status" value="1"/>
</dbReference>
<dbReference type="GO" id="GO:0005524">
    <property type="term" value="F:ATP binding"/>
    <property type="evidence" value="ECO:0007669"/>
    <property type="project" value="UniProtKB-UniRule"/>
</dbReference>
<dbReference type="InterPro" id="IPR011761">
    <property type="entry name" value="ATP-grasp"/>
</dbReference>
<accession>A0A0G0ZBW3</accession>
<dbReference type="Pfam" id="PF22626">
    <property type="entry name" value="LysX_preATP_grasp"/>
    <property type="match status" value="1"/>
</dbReference>
<dbReference type="PANTHER" id="PTHR21621">
    <property type="entry name" value="RIBOSOMAL PROTEIN S6 MODIFICATION PROTEIN"/>
    <property type="match status" value="1"/>
</dbReference>
<evidence type="ECO:0000256" key="5">
    <source>
        <dbReference type="ARBA" id="ARBA00022723"/>
    </source>
</evidence>
<gene>
    <name evidence="12" type="ORF">UV09_C0021G0009</name>
</gene>
<dbReference type="AlphaFoldDB" id="A0A0G0ZBW3"/>
<evidence type="ECO:0000313" key="12">
    <source>
        <dbReference type="EMBL" id="KKS46177.1"/>
    </source>
</evidence>
<dbReference type="FunFam" id="3.30.1490.20:FF:000025">
    <property type="entry name" value="Alpha-aminoadipate--LysW ligase LysX protein"/>
    <property type="match status" value="1"/>
</dbReference>